<protein>
    <submittedName>
        <fullName evidence="3">Uncharacterized protein</fullName>
    </submittedName>
</protein>
<dbReference type="Proteomes" id="UP001162131">
    <property type="component" value="Unassembled WGS sequence"/>
</dbReference>
<feature type="compositionally biased region" description="Acidic residues" evidence="2">
    <location>
        <begin position="1"/>
        <end position="12"/>
    </location>
</feature>
<accession>A0AAU9JSY3</accession>
<feature type="compositionally biased region" description="Basic and acidic residues" evidence="2">
    <location>
        <begin position="58"/>
        <end position="76"/>
    </location>
</feature>
<evidence type="ECO:0000256" key="2">
    <source>
        <dbReference type="SAM" id="MobiDB-lite"/>
    </source>
</evidence>
<proteinExistence type="predicted"/>
<keyword evidence="4" id="KW-1185">Reference proteome</keyword>
<feature type="coiled-coil region" evidence="1">
    <location>
        <begin position="254"/>
        <end position="327"/>
    </location>
</feature>
<keyword evidence="1" id="KW-0175">Coiled coil</keyword>
<evidence type="ECO:0000313" key="3">
    <source>
        <dbReference type="EMBL" id="CAG9327513.1"/>
    </source>
</evidence>
<feature type="compositionally biased region" description="Polar residues" evidence="2">
    <location>
        <begin position="13"/>
        <end position="41"/>
    </location>
</feature>
<feature type="region of interest" description="Disordered" evidence="2">
    <location>
        <begin position="106"/>
        <end position="135"/>
    </location>
</feature>
<gene>
    <name evidence="3" type="ORF">BSTOLATCC_MIC44148</name>
</gene>
<reference evidence="3" key="1">
    <citation type="submission" date="2021-09" db="EMBL/GenBank/DDBJ databases">
        <authorList>
            <consortium name="AG Swart"/>
            <person name="Singh M."/>
            <person name="Singh A."/>
            <person name="Seah K."/>
            <person name="Emmerich C."/>
        </authorList>
    </citation>
    <scope>NUCLEOTIDE SEQUENCE</scope>
    <source>
        <strain evidence="3">ATCC30299</strain>
    </source>
</reference>
<feature type="region of interest" description="Disordered" evidence="2">
    <location>
        <begin position="1"/>
        <end position="88"/>
    </location>
</feature>
<name>A0AAU9JSY3_9CILI</name>
<dbReference type="AlphaFoldDB" id="A0AAU9JSY3"/>
<feature type="compositionally biased region" description="Polar residues" evidence="2">
    <location>
        <begin position="77"/>
        <end position="86"/>
    </location>
</feature>
<organism evidence="3 4">
    <name type="scientific">Blepharisma stoltei</name>
    <dbReference type="NCBI Taxonomy" id="1481888"/>
    <lineage>
        <taxon>Eukaryota</taxon>
        <taxon>Sar</taxon>
        <taxon>Alveolata</taxon>
        <taxon>Ciliophora</taxon>
        <taxon>Postciliodesmatophora</taxon>
        <taxon>Heterotrichea</taxon>
        <taxon>Heterotrichida</taxon>
        <taxon>Blepharismidae</taxon>
        <taxon>Blepharisma</taxon>
    </lineage>
</organism>
<dbReference type="EMBL" id="CAJZBQ010000044">
    <property type="protein sequence ID" value="CAG9327513.1"/>
    <property type="molecule type" value="Genomic_DNA"/>
</dbReference>
<evidence type="ECO:0000256" key="1">
    <source>
        <dbReference type="SAM" id="Coils"/>
    </source>
</evidence>
<comment type="caution">
    <text evidence="3">The sequence shown here is derived from an EMBL/GenBank/DDBJ whole genome shotgun (WGS) entry which is preliminary data.</text>
</comment>
<sequence length="483" mass="55706">MMMTVIEEEDSGSFDSNQGSTNLKVGTRNPIFQSEDSSNGDTVEDQEKFTGESLTHQDSMKNWHEFRSEDSRRDSISKPSKSQQLEFPSLVKGLDLDLSHHKMMDLQQKSSLPRKDSGSLPRGSEGSKGMTRSEMMLERDSYDRLSDFEDPAGRSFHSLDESLTSNIGQGGAASSNFTKKPSIEANETLNKIIQSTGQEDPESMLFTVIERRPADGATNKHGFWQRIGLKENKDKDSQWYALALDEWNKTDAQIKHLKRENETQLYEINQLDTNVMVAVQETSELEESSFQIKKKIIDEKMQLEIKLEAKNSEIDETLRVQEELLQRLQDCKDSYTLRDVEEEEREERWTMRIEDLRSHLITIMNERIAAEKECNENQVFLAQMENERDQQAVLNEQIDISLDLLGESMKFFTQSDKHLNFTAEFCEVLQNLRDATFEAIEAEKEFKKDAQTDPRTIMPYSRQSEFLPGASTRPEKTRLLKFN</sequence>
<evidence type="ECO:0000313" key="4">
    <source>
        <dbReference type="Proteomes" id="UP001162131"/>
    </source>
</evidence>